<dbReference type="CDD" id="cd06173">
    <property type="entry name" value="MFS_MefA_like"/>
    <property type="match status" value="1"/>
</dbReference>
<feature type="transmembrane region" description="Helical" evidence="7">
    <location>
        <begin position="389"/>
        <end position="407"/>
    </location>
</feature>
<evidence type="ECO:0000256" key="6">
    <source>
        <dbReference type="ARBA" id="ARBA00023136"/>
    </source>
</evidence>
<evidence type="ECO:0000256" key="4">
    <source>
        <dbReference type="ARBA" id="ARBA00022692"/>
    </source>
</evidence>
<evidence type="ECO:0000259" key="8">
    <source>
        <dbReference type="PROSITE" id="PS50850"/>
    </source>
</evidence>
<dbReference type="GO" id="GO:0022857">
    <property type="term" value="F:transmembrane transporter activity"/>
    <property type="evidence" value="ECO:0007669"/>
    <property type="project" value="InterPro"/>
</dbReference>
<dbReference type="PROSITE" id="PS50850">
    <property type="entry name" value="MFS"/>
    <property type="match status" value="1"/>
</dbReference>
<evidence type="ECO:0000313" key="10">
    <source>
        <dbReference type="Proteomes" id="UP000321523"/>
    </source>
</evidence>
<dbReference type="Gene3D" id="1.20.1250.20">
    <property type="entry name" value="MFS general substrate transporter like domains"/>
    <property type="match status" value="1"/>
</dbReference>
<evidence type="ECO:0000256" key="7">
    <source>
        <dbReference type="SAM" id="Phobius"/>
    </source>
</evidence>
<dbReference type="PANTHER" id="PTHR23513:SF11">
    <property type="entry name" value="STAPHYLOFERRIN A TRANSPORTER"/>
    <property type="match status" value="1"/>
</dbReference>
<dbReference type="OrthoDB" id="9809918at2"/>
<proteinExistence type="predicted"/>
<dbReference type="InterPro" id="IPR010290">
    <property type="entry name" value="TM_effector"/>
</dbReference>
<dbReference type="PANTHER" id="PTHR23513">
    <property type="entry name" value="INTEGRAL MEMBRANE EFFLUX PROTEIN-RELATED"/>
    <property type="match status" value="1"/>
</dbReference>
<dbReference type="InterPro" id="IPR020846">
    <property type="entry name" value="MFS_dom"/>
</dbReference>
<dbReference type="InterPro" id="IPR036259">
    <property type="entry name" value="MFS_trans_sf"/>
</dbReference>
<protein>
    <submittedName>
        <fullName evidence="9">MFS transporter</fullName>
    </submittedName>
</protein>
<reference evidence="9 10" key="1">
    <citation type="submission" date="2019-07" db="EMBL/GenBank/DDBJ databases">
        <title>Whole genome shotgun sequence of Skermanella aerolata NBRC 106429.</title>
        <authorList>
            <person name="Hosoyama A."/>
            <person name="Uohara A."/>
            <person name="Ohji S."/>
            <person name="Ichikawa N."/>
        </authorList>
    </citation>
    <scope>NUCLEOTIDE SEQUENCE [LARGE SCALE GENOMIC DNA]</scope>
    <source>
        <strain evidence="9 10">NBRC 106429</strain>
    </source>
</reference>
<feature type="transmembrane region" description="Helical" evidence="7">
    <location>
        <begin position="65"/>
        <end position="85"/>
    </location>
</feature>
<comment type="caution">
    <text evidence="9">The sequence shown here is derived from an EMBL/GenBank/DDBJ whole genome shotgun (WGS) entry which is preliminary data.</text>
</comment>
<feature type="transmembrane region" description="Helical" evidence="7">
    <location>
        <begin position="303"/>
        <end position="320"/>
    </location>
</feature>
<keyword evidence="6 7" id="KW-0472">Membrane</keyword>
<keyword evidence="10" id="KW-1185">Reference proteome</keyword>
<name>A0A512DIP4_9PROT</name>
<sequence length="548" mass="58610">MTQSTEHVAPRPEPASSSGSFAPLRQTVFAVLWAATVLGNTGSFMRDVASSWLITDLSSSPAAVSMIQAAGTLPIFLLAIPAGVLSDILDRRKFLIVIQIMLASVSGTLMLLSYSGQLTVSSLIALTFVGGIGAALMGPTWQSIVPELVPKRDLKNAVALNSLGINIARSIGPAAGGLILASFGAAVTYGADVLSYVFVIAALVWWRRAPNAEDALSEHFFGAFRAGLRFARASRELHVVLFRSAVFFALASAVWALLPLVARNLLEGDAGFYGILLGAVGAGAILGALGLPRLRQRLDADGLLLLSAIVTALVMAVLALSPPKWLAVAILLLLGAAWIVALTTLNGTAQAILPNWVRGRALAVYLAVFNGAMAAGSVAWGLVAQEVGIPATLLTGAAALVIVGFLLHRVKLPTGETDLVPSNHWPEPLTASPIEHDRGPVLILIEYKVRSADRTAFLNALDTLSEERRRDGAYGWGVTEDSADPEKMLEWFMVESWAEHLRQHKRVSNADADLQQEVIRFHVGTDRPLVRHFLTVEKHRRHAIKKGR</sequence>
<dbReference type="EMBL" id="BJYZ01000002">
    <property type="protein sequence ID" value="GEO36349.1"/>
    <property type="molecule type" value="Genomic_DNA"/>
</dbReference>
<keyword evidence="5 7" id="KW-1133">Transmembrane helix</keyword>
<dbReference type="AlphaFoldDB" id="A0A512DIP4"/>
<feature type="transmembrane region" description="Helical" evidence="7">
    <location>
        <begin position="158"/>
        <end position="180"/>
    </location>
</feature>
<comment type="subcellular location">
    <subcellularLocation>
        <location evidence="1">Cell membrane</location>
        <topology evidence="1">Multi-pass membrane protein</topology>
    </subcellularLocation>
</comment>
<feature type="transmembrane region" description="Helical" evidence="7">
    <location>
        <begin position="239"/>
        <end position="258"/>
    </location>
</feature>
<feature type="transmembrane region" description="Helical" evidence="7">
    <location>
        <begin position="118"/>
        <end position="137"/>
    </location>
</feature>
<dbReference type="GO" id="GO:0005886">
    <property type="term" value="C:plasma membrane"/>
    <property type="evidence" value="ECO:0007669"/>
    <property type="project" value="UniProtKB-SubCell"/>
</dbReference>
<keyword evidence="3" id="KW-1003">Cell membrane</keyword>
<feature type="domain" description="Major facilitator superfamily (MFS) profile" evidence="8">
    <location>
        <begin position="28"/>
        <end position="416"/>
    </location>
</feature>
<evidence type="ECO:0000256" key="1">
    <source>
        <dbReference type="ARBA" id="ARBA00004651"/>
    </source>
</evidence>
<dbReference type="Proteomes" id="UP000321523">
    <property type="component" value="Unassembled WGS sequence"/>
</dbReference>
<feature type="transmembrane region" description="Helical" evidence="7">
    <location>
        <begin position="326"/>
        <end position="349"/>
    </location>
</feature>
<feature type="transmembrane region" description="Helical" evidence="7">
    <location>
        <begin position="27"/>
        <end position="45"/>
    </location>
</feature>
<dbReference type="RefSeq" id="WP_044425522.1">
    <property type="nucleotide sequence ID" value="NZ_BJYZ01000002.1"/>
</dbReference>
<keyword evidence="4 7" id="KW-0812">Transmembrane</keyword>
<evidence type="ECO:0000256" key="5">
    <source>
        <dbReference type="ARBA" id="ARBA00022989"/>
    </source>
</evidence>
<feature type="transmembrane region" description="Helical" evidence="7">
    <location>
        <begin position="270"/>
        <end position="291"/>
    </location>
</feature>
<organism evidence="9 10">
    <name type="scientific">Skermanella aerolata</name>
    <dbReference type="NCBI Taxonomy" id="393310"/>
    <lineage>
        <taxon>Bacteria</taxon>
        <taxon>Pseudomonadati</taxon>
        <taxon>Pseudomonadota</taxon>
        <taxon>Alphaproteobacteria</taxon>
        <taxon>Rhodospirillales</taxon>
        <taxon>Azospirillaceae</taxon>
        <taxon>Skermanella</taxon>
    </lineage>
</organism>
<gene>
    <name evidence="9" type="ORF">SAE02_04970</name>
</gene>
<feature type="transmembrane region" description="Helical" evidence="7">
    <location>
        <begin position="186"/>
        <end position="206"/>
    </location>
</feature>
<keyword evidence="2" id="KW-0813">Transport</keyword>
<feature type="transmembrane region" description="Helical" evidence="7">
    <location>
        <begin position="94"/>
        <end position="112"/>
    </location>
</feature>
<dbReference type="Pfam" id="PF05977">
    <property type="entry name" value="MFS_3"/>
    <property type="match status" value="1"/>
</dbReference>
<evidence type="ECO:0000256" key="3">
    <source>
        <dbReference type="ARBA" id="ARBA00022475"/>
    </source>
</evidence>
<dbReference type="SUPFAM" id="SSF103473">
    <property type="entry name" value="MFS general substrate transporter"/>
    <property type="match status" value="1"/>
</dbReference>
<accession>A0A512DIP4</accession>
<evidence type="ECO:0000313" key="9">
    <source>
        <dbReference type="EMBL" id="GEO36349.1"/>
    </source>
</evidence>
<feature type="transmembrane region" description="Helical" evidence="7">
    <location>
        <begin position="361"/>
        <end position="383"/>
    </location>
</feature>
<evidence type="ECO:0000256" key="2">
    <source>
        <dbReference type="ARBA" id="ARBA00022448"/>
    </source>
</evidence>